<gene>
    <name evidence="6" type="ORF">NCG91_12460</name>
</gene>
<evidence type="ECO:0000256" key="3">
    <source>
        <dbReference type="SAM" id="Phobius"/>
    </source>
</evidence>
<accession>A0ABT0WQS8</accession>
<feature type="compositionally biased region" description="Acidic residues" evidence="2">
    <location>
        <begin position="368"/>
        <end position="384"/>
    </location>
</feature>
<keyword evidence="3" id="KW-0812">Transmembrane</keyword>
<dbReference type="EMBL" id="JAMQGR010000003">
    <property type="protein sequence ID" value="MCM2566409.1"/>
    <property type="molecule type" value="Genomic_DNA"/>
</dbReference>
<dbReference type="InterPro" id="IPR057840">
    <property type="entry name" value="FimV_N"/>
</dbReference>
<evidence type="ECO:0000256" key="4">
    <source>
        <dbReference type="SAM" id="SignalP"/>
    </source>
</evidence>
<keyword evidence="4" id="KW-0732">Signal</keyword>
<keyword evidence="3" id="KW-0472">Membrane</keyword>
<feature type="transmembrane region" description="Helical" evidence="3">
    <location>
        <begin position="311"/>
        <end position="332"/>
    </location>
</feature>
<feature type="region of interest" description="Disordered" evidence="2">
    <location>
        <begin position="362"/>
        <end position="384"/>
    </location>
</feature>
<proteinExistence type="predicted"/>
<sequence>MQSSIFPRWSLIACAAASLALPPVMAAELGDMAVLSHVGQPLLAEIELTALAPEEAGGVAVRLASPDVYRGGGIGMDPALQTLTISPLERGGRHYVRVTTRQAIQAGHVHLYLLLGSGNGAVVRLGTLWLTPAPPAAVAPVSAPARPAVPAPAPAPVPQPLPLPRAASAAPSPDAAALAARARAEGLVRPARVFVPPPAAPAPAAAALRPAPLRRATAPVAACAPQANIEQAQACVALDEKNAALNDKLGELEGKIGALQQALAQPAAAVAAAVAAAAPAAAPAEAQAPHAKPKPLHAAPAAEKKAGGNGLLWLGIGTLAFLLLTALIVYVVRKRKQAAGPSAPSKYWVLLRKPFGPKKKEASVLTEAVEEGAADEPEPEPFSR</sequence>
<keyword evidence="3" id="KW-1133">Transmembrane helix</keyword>
<feature type="chain" id="PRO_5046546213" description="FimV N-terminal domain-containing protein" evidence="4">
    <location>
        <begin position="27"/>
        <end position="384"/>
    </location>
</feature>
<dbReference type="RefSeq" id="WP_251349912.1">
    <property type="nucleotide sequence ID" value="NZ_JAMQGR010000003.1"/>
</dbReference>
<reference evidence="6 7" key="1">
    <citation type="submission" date="2022-06" db="EMBL/GenBank/DDBJ databases">
        <title>Janthinobacterium kumbetensis sp. nov., isolated from spring water in Turkey.</title>
        <authorList>
            <person name="Inan Bektas K."/>
            <person name="Belduz A.A."/>
            <person name="Canakci S."/>
            <person name="Nalcaoglu A."/>
            <person name="Ceylan E."/>
            <person name="Kati H."/>
        </authorList>
    </citation>
    <scope>NUCLEOTIDE SEQUENCE [LARGE SCALE GENOMIC DNA]</scope>
    <source>
        <strain evidence="6 7">GK</strain>
    </source>
</reference>
<feature type="coiled-coil region" evidence="1">
    <location>
        <begin position="235"/>
        <end position="262"/>
    </location>
</feature>
<evidence type="ECO:0000256" key="1">
    <source>
        <dbReference type="SAM" id="Coils"/>
    </source>
</evidence>
<organism evidence="6 7">
    <name type="scientific">Janthinobacterium kumbetense</name>
    <dbReference type="NCBI Taxonomy" id="2950280"/>
    <lineage>
        <taxon>Bacteria</taxon>
        <taxon>Pseudomonadati</taxon>
        <taxon>Pseudomonadota</taxon>
        <taxon>Betaproteobacteria</taxon>
        <taxon>Burkholderiales</taxon>
        <taxon>Oxalobacteraceae</taxon>
        <taxon>Janthinobacterium</taxon>
    </lineage>
</organism>
<keyword evidence="1" id="KW-0175">Coiled coil</keyword>
<protein>
    <recommendedName>
        <fullName evidence="5">FimV N-terminal domain-containing protein</fullName>
    </recommendedName>
</protein>
<feature type="domain" description="FimV N-terminal" evidence="5">
    <location>
        <begin position="28"/>
        <end position="132"/>
    </location>
</feature>
<dbReference type="Pfam" id="PF25800">
    <property type="entry name" value="FimV_N"/>
    <property type="match status" value="1"/>
</dbReference>
<evidence type="ECO:0000313" key="6">
    <source>
        <dbReference type="EMBL" id="MCM2566409.1"/>
    </source>
</evidence>
<keyword evidence="7" id="KW-1185">Reference proteome</keyword>
<evidence type="ECO:0000313" key="7">
    <source>
        <dbReference type="Proteomes" id="UP001202243"/>
    </source>
</evidence>
<comment type="caution">
    <text evidence="6">The sequence shown here is derived from an EMBL/GenBank/DDBJ whole genome shotgun (WGS) entry which is preliminary data.</text>
</comment>
<evidence type="ECO:0000259" key="5">
    <source>
        <dbReference type="Pfam" id="PF25800"/>
    </source>
</evidence>
<evidence type="ECO:0000256" key="2">
    <source>
        <dbReference type="SAM" id="MobiDB-lite"/>
    </source>
</evidence>
<feature type="signal peptide" evidence="4">
    <location>
        <begin position="1"/>
        <end position="26"/>
    </location>
</feature>
<name>A0ABT0WQS8_9BURK</name>
<dbReference type="Proteomes" id="UP001202243">
    <property type="component" value="Unassembled WGS sequence"/>
</dbReference>